<feature type="region of interest" description="Disordered" evidence="1">
    <location>
        <begin position="322"/>
        <end position="348"/>
    </location>
</feature>
<feature type="compositionally biased region" description="Gly residues" evidence="1">
    <location>
        <begin position="32"/>
        <end position="44"/>
    </location>
</feature>
<evidence type="ECO:0000313" key="3">
    <source>
        <dbReference type="EMBL" id="ASU78522.1"/>
    </source>
</evidence>
<reference evidence="3 4" key="1">
    <citation type="submission" date="2017-08" db="EMBL/GenBank/DDBJ databases">
        <title>The complete genome sequence of moderately halophilic actinomycete Actinopolyspora erythraea YIM 90600, the producer of novel erythromycin, novel actinopolysporins A-C and tubercidin.</title>
        <authorList>
            <person name="Yin M."/>
            <person name="Tang S."/>
        </authorList>
    </citation>
    <scope>NUCLEOTIDE SEQUENCE [LARGE SCALE GENOMIC DNA]</scope>
    <source>
        <strain evidence="3 4">YIM 90600</strain>
    </source>
</reference>
<dbReference type="KEGG" id="aey:CDG81_09775"/>
<dbReference type="GO" id="GO:0016020">
    <property type="term" value="C:membrane"/>
    <property type="evidence" value="ECO:0007669"/>
    <property type="project" value="GOC"/>
</dbReference>
<evidence type="ECO:0000313" key="4">
    <source>
        <dbReference type="Proteomes" id="UP000215043"/>
    </source>
</evidence>
<dbReference type="InterPro" id="IPR051916">
    <property type="entry name" value="GPI-anchor_lipid_remodeler"/>
</dbReference>
<sequence length="348" mass="36975">MEPPSRDPPRGSAASADLSPSRRGGPDDTPGGRTGPAGLRGGRLPGVPRLTIALLGVLLVLPQETPPPKRTDRCAEPIPHVRVMQYNIHSGRDWRGRLDLERTASVIERADADVVALQEVDVHWSERSAWRDQVRVLASALGSRAFFAPVYSLPPNREGAPERRFGLAVLSERPVIATINHPMSRLSTQHPSESPVTLPGFPEVVVDVAGTPLHVYAAHLDHRKEPGTRRIQAREIVATLARDPPGHPQVLLGDLNAASRAPELAPLWTRLRDVAGHRGAATYPARHPAVRLDHIAVSAGIGVNGSGVVSSTASDHLPVTADLTVGPTGRTPPARCAGAGGTAAKQRG</sequence>
<dbReference type="PANTHER" id="PTHR14859">
    <property type="entry name" value="CALCOFLUOR WHITE HYPERSENSITIVE PROTEIN PRECURSOR"/>
    <property type="match status" value="1"/>
</dbReference>
<name>A0A223RRL5_9ACTN</name>
<dbReference type="AlphaFoldDB" id="A0A223RRL5"/>
<dbReference type="InterPro" id="IPR036691">
    <property type="entry name" value="Endo/exonu/phosph_ase_sf"/>
</dbReference>
<organism evidence="3 4">
    <name type="scientific">Actinopolyspora erythraea</name>
    <dbReference type="NCBI Taxonomy" id="414996"/>
    <lineage>
        <taxon>Bacteria</taxon>
        <taxon>Bacillati</taxon>
        <taxon>Actinomycetota</taxon>
        <taxon>Actinomycetes</taxon>
        <taxon>Actinopolysporales</taxon>
        <taxon>Actinopolysporaceae</taxon>
        <taxon>Actinopolyspora</taxon>
    </lineage>
</organism>
<gene>
    <name evidence="3" type="ORF">CDG81_09775</name>
</gene>
<feature type="region of interest" description="Disordered" evidence="1">
    <location>
        <begin position="1"/>
        <end position="44"/>
    </location>
</feature>
<dbReference type="GO" id="GO:0003824">
    <property type="term" value="F:catalytic activity"/>
    <property type="evidence" value="ECO:0007669"/>
    <property type="project" value="InterPro"/>
</dbReference>
<dbReference type="PANTHER" id="PTHR14859:SF15">
    <property type="entry name" value="ENDONUCLEASE_EXONUCLEASE_PHOSPHATASE DOMAIN-CONTAINING PROTEIN"/>
    <property type="match status" value="1"/>
</dbReference>
<evidence type="ECO:0000256" key="1">
    <source>
        <dbReference type="SAM" id="MobiDB-lite"/>
    </source>
</evidence>
<accession>A0A223RRL5</accession>
<protein>
    <recommendedName>
        <fullName evidence="2">Endonuclease/exonuclease/phosphatase domain-containing protein</fullName>
    </recommendedName>
</protein>
<dbReference type="Proteomes" id="UP000215043">
    <property type="component" value="Chromosome"/>
</dbReference>
<dbReference type="EMBL" id="CP022752">
    <property type="protein sequence ID" value="ASU78522.1"/>
    <property type="molecule type" value="Genomic_DNA"/>
</dbReference>
<dbReference type="Pfam" id="PF03372">
    <property type="entry name" value="Exo_endo_phos"/>
    <property type="match status" value="1"/>
</dbReference>
<evidence type="ECO:0000259" key="2">
    <source>
        <dbReference type="Pfam" id="PF03372"/>
    </source>
</evidence>
<dbReference type="InterPro" id="IPR005135">
    <property type="entry name" value="Endo/exonuclease/phosphatase"/>
</dbReference>
<proteinExistence type="predicted"/>
<dbReference type="Gene3D" id="3.60.10.10">
    <property type="entry name" value="Endonuclease/exonuclease/phosphatase"/>
    <property type="match status" value="1"/>
</dbReference>
<dbReference type="GO" id="GO:0006506">
    <property type="term" value="P:GPI anchor biosynthetic process"/>
    <property type="evidence" value="ECO:0007669"/>
    <property type="project" value="TreeGrafter"/>
</dbReference>
<feature type="domain" description="Endonuclease/exonuclease/phosphatase" evidence="2">
    <location>
        <begin position="84"/>
        <end position="316"/>
    </location>
</feature>
<dbReference type="SUPFAM" id="SSF56219">
    <property type="entry name" value="DNase I-like"/>
    <property type="match status" value="1"/>
</dbReference>